<comment type="cofactor">
    <cofactor evidence="5">
        <name>Mg(2+)</name>
        <dbReference type="ChEBI" id="CHEBI:18420"/>
    </cofactor>
</comment>
<evidence type="ECO:0000256" key="3">
    <source>
        <dbReference type="ARBA" id="ARBA00022801"/>
    </source>
</evidence>
<accession>A0A160DSJ1</accession>
<evidence type="ECO:0000256" key="4">
    <source>
        <dbReference type="ARBA" id="ARBA00022842"/>
    </source>
</evidence>
<dbReference type="PATRIC" id="fig|1300342.3.peg.810"/>
<sequence length="270" mass="28748">MPADSFLQQALSAALEAADAAAAVIGPRYRRRDFAVVTKEDLTPVTEADREAEAAIKRVLRARFPDHAFYGEEEGREGEGDWLWLIDPIDGTKAFVRGYPFFSTQIALMHRGELVLGVSDAGEYGERAWALRGGGAFLADTRLAASAPQPLRVGDADAFGPQTAVSTGNLKSLAADARWNVLADLVRRSGRIRGYGDFLHYHLLARGAIDLVIESDLNILDIAALVVIVREAGGVFTALDGAPVGLDTRSALAGPPALHRQALAAFAAAG</sequence>
<organism evidence="6 7">
    <name type="scientific">Dokdonella koreensis DS-123</name>
    <dbReference type="NCBI Taxonomy" id="1300342"/>
    <lineage>
        <taxon>Bacteria</taxon>
        <taxon>Pseudomonadati</taxon>
        <taxon>Pseudomonadota</taxon>
        <taxon>Gammaproteobacteria</taxon>
        <taxon>Lysobacterales</taxon>
        <taxon>Rhodanobacteraceae</taxon>
        <taxon>Dokdonella</taxon>
    </lineage>
</organism>
<comment type="similarity">
    <text evidence="1">Belongs to the inositol monophosphatase superfamily.</text>
</comment>
<keyword evidence="7" id="KW-1185">Reference proteome</keyword>
<dbReference type="InterPro" id="IPR020583">
    <property type="entry name" value="Inositol_monoP_metal-BS"/>
</dbReference>
<dbReference type="EMBL" id="CP015249">
    <property type="protein sequence ID" value="ANB16860.1"/>
    <property type="molecule type" value="Genomic_DNA"/>
</dbReference>
<evidence type="ECO:0000313" key="7">
    <source>
        <dbReference type="Proteomes" id="UP000076830"/>
    </source>
</evidence>
<dbReference type="PANTHER" id="PTHR20854:SF4">
    <property type="entry name" value="INOSITOL-1-MONOPHOSPHATASE-RELATED"/>
    <property type="match status" value="1"/>
</dbReference>
<protein>
    <submittedName>
        <fullName evidence="6">Inositol monophosphatase/fructose-1,6-bisphosphatase family protein</fullName>
    </submittedName>
</protein>
<evidence type="ECO:0000256" key="2">
    <source>
        <dbReference type="ARBA" id="ARBA00022723"/>
    </source>
</evidence>
<dbReference type="Pfam" id="PF00459">
    <property type="entry name" value="Inositol_P"/>
    <property type="match status" value="1"/>
</dbReference>
<dbReference type="AlphaFoldDB" id="A0A160DSJ1"/>
<feature type="binding site" evidence="5">
    <location>
        <position position="90"/>
    </location>
    <ligand>
        <name>Mg(2+)</name>
        <dbReference type="ChEBI" id="CHEBI:18420"/>
        <label>2</label>
    </ligand>
</feature>
<gene>
    <name evidence="6" type="ORF">I596_824</name>
</gene>
<dbReference type="STRING" id="1300342.I596_824"/>
<dbReference type="PANTHER" id="PTHR20854">
    <property type="entry name" value="INOSITOL MONOPHOSPHATASE"/>
    <property type="match status" value="1"/>
</dbReference>
<dbReference type="SUPFAM" id="SSF56655">
    <property type="entry name" value="Carbohydrate phosphatase"/>
    <property type="match status" value="1"/>
</dbReference>
<feature type="binding site" evidence="5">
    <location>
        <position position="221"/>
    </location>
    <ligand>
        <name>Mg(2+)</name>
        <dbReference type="ChEBI" id="CHEBI:18420"/>
        <label>1</label>
        <note>catalytic</note>
    </ligand>
</feature>
<dbReference type="Gene3D" id="3.40.190.80">
    <property type="match status" value="1"/>
</dbReference>
<dbReference type="PROSITE" id="PS00629">
    <property type="entry name" value="IMP_1"/>
    <property type="match status" value="1"/>
</dbReference>
<dbReference type="OrthoDB" id="9785695at2"/>
<keyword evidence="3" id="KW-0378">Hydrolase</keyword>
<feature type="binding site" evidence="5">
    <location>
        <position position="87"/>
    </location>
    <ligand>
        <name>Mg(2+)</name>
        <dbReference type="ChEBI" id="CHEBI:18420"/>
        <label>1</label>
        <note>catalytic</note>
    </ligand>
</feature>
<dbReference type="GO" id="GO:0007165">
    <property type="term" value="P:signal transduction"/>
    <property type="evidence" value="ECO:0007669"/>
    <property type="project" value="TreeGrafter"/>
</dbReference>
<proteinExistence type="inferred from homology"/>
<dbReference type="PRINTS" id="PR00377">
    <property type="entry name" value="IMPHPHTASES"/>
</dbReference>
<dbReference type="Gene3D" id="3.30.540.10">
    <property type="entry name" value="Fructose-1,6-Bisphosphatase, subunit A, domain 1"/>
    <property type="match status" value="1"/>
</dbReference>
<keyword evidence="2 5" id="KW-0479">Metal-binding</keyword>
<evidence type="ECO:0000256" key="5">
    <source>
        <dbReference type="PIRSR" id="PIRSR600760-2"/>
    </source>
</evidence>
<dbReference type="Proteomes" id="UP000076830">
    <property type="component" value="Chromosome"/>
</dbReference>
<evidence type="ECO:0000256" key="1">
    <source>
        <dbReference type="ARBA" id="ARBA00009759"/>
    </source>
</evidence>
<dbReference type="GO" id="GO:0046872">
    <property type="term" value="F:metal ion binding"/>
    <property type="evidence" value="ECO:0007669"/>
    <property type="project" value="UniProtKB-KW"/>
</dbReference>
<dbReference type="InterPro" id="IPR000760">
    <property type="entry name" value="Inositol_monophosphatase-like"/>
</dbReference>
<dbReference type="GO" id="GO:0008934">
    <property type="term" value="F:inositol monophosphate 1-phosphatase activity"/>
    <property type="evidence" value="ECO:0007669"/>
    <property type="project" value="TreeGrafter"/>
</dbReference>
<dbReference type="KEGG" id="dko:I596_824"/>
<dbReference type="GO" id="GO:0006020">
    <property type="term" value="P:inositol metabolic process"/>
    <property type="evidence" value="ECO:0007669"/>
    <property type="project" value="TreeGrafter"/>
</dbReference>
<reference evidence="6 7" key="1">
    <citation type="submission" date="2016-04" db="EMBL/GenBank/DDBJ databases">
        <title>Complete genome sequence of Dokdonella koreensis DS-123T.</title>
        <authorList>
            <person name="Kim J.F."/>
            <person name="Lee H."/>
            <person name="Kwak M.-J."/>
        </authorList>
    </citation>
    <scope>NUCLEOTIDE SEQUENCE [LARGE SCALE GENOMIC DNA]</scope>
    <source>
        <strain evidence="6 7">DS-123</strain>
    </source>
</reference>
<evidence type="ECO:0000313" key="6">
    <source>
        <dbReference type="EMBL" id="ANB16860.1"/>
    </source>
</evidence>
<dbReference type="RefSeq" id="WP_067644441.1">
    <property type="nucleotide sequence ID" value="NZ_CP015249.1"/>
</dbReference>
<keyword evidence="4 5" id="KW-0460">Magnesium</keyword>
<name>A0A160DSJ1_9GAMM</name>
<feature type="binding site" evidence="5">
    <location>
        <position position="89"/>
    </location>
    <ligand>
        <name>Mg(2+)</name>
        <dbReference type="ChEBI" id="CHEBI:18420"/>
        <label>1</label>
        <note>catalytic</note>
    </ligand>
</feature>
<feature type="binding site" evidence="5">
    <location>
        <position position="72"/>
    </location>
    <ligand>
        <name>Mg(2+)</name>
        <dbReference type="ChEBI" id="CHEBI:18420"/>
        <label>1</label>
        <note>catalytic</note>
    </ligand>
</feature>